<protein>
    <submittedName>
        <fullName evidence="2">Uncharacterized protein</fullName>
    </submittedName>
</protein>
<feature type="compositionally biased region" description="Low complexity" evidence="1">
    <location>
        <begin position="74"/>
        <end position="87"/>
    </location>
</feature>
<evidence type="ECO:0000313" key="3">
    <source>
        <dbReference type="Proteomes" id="UP000015106"/>
    </source>
</evidence>
<reference evidence="3" key="1">
    <citation type="journal article" date="2013" name="Nature">
        <title>Draft genome of the wheat A-genome progenitor Triticum urartu.</title>
        <authorList>
            <person name="Ling H.Q."/>
            <person name="Zhao S."/>
            <person name="Liu D."/>
            <person name="Wang J."/>
            <person name="Sun H."/>
            <person name="Zhang C."/>
            <person name="Fan H."/>
            <person name="Li D."/>
            <person name="Dong L."/>
            <person name="Tao Y."/>
            <person name="Gao C."/>
            <person name="Wu H."/>
            <person name="Li Y."/>
            <person name="Cui Y."/>
            <person name="Guo X."/>
            <person name="Zheng S."/>
            <person name="Wang B."/>
            <person name="Yu K."/>
            <person name="Liang Q."/>
            <person name="Yang W."/>
            <person name="Lou X."/>
            <person name="Chen J."/>
            <person name="Feng M."/>
            <person name="Jian J."/>
            <person name="Zhang X."/>
            <person name="Luo G."/>
            <person name="Jiang Y."/>
            <person name="Liu J."/>
            <person name="Wang Z."/>
            <person name="Sha Y."/>
            <person name="Zhang B."/>
            <person name="Wu H."/>
            <person name="Tang D."/>
            <person name="Shen Q."/>
            <person name="Xue P."/>
            <person name="Zou S."/>
            <person name="Wang X."/>
            <person name="Liu X."/>
            <person name="Wang F."/>
            <person name="Yang Y."/>
            <person name="An X."/>
            <person name="Dong Z."/>
            <person name="Zhang K."/>
            <person name="Zhang X."/>
            <person name="Luo M.C."/>
            <person name="Dvorak J."/>
            <person name="Tong Y."/>
            <person name="Wang J."/>
            <person name="Yang H."/>
            <person name="Li Z."/>
            <person name="Wang D."/>
            <person name="Zhang A."/>
            <person name="Wang J."/>
        </authorList>
    </citation>
    <scope>NUCLEOTIDE SEQUENCE</scope>
    <source>
        <strain evidence="3">cv. G1812</strain>
    </source>
</reference>
<keyword evidence="3" id="KW-1185">Reference proteome</keyword>
<proteinExistence type="predicted"/>
<dbReference type="EnsemblPlants" id="TuG1812G0300003821.01.T05">
    <property type="protein sequence ID" value="TuG1812G0300003821.01.T05.cds247891"/>
    <property type="gene ID" value="TuG1812G0300003821.01"/>
</dbReference>
<reference evidence="2" key="2">
    <citation type="submission" date="2018-03" db="EMBL/GenBank/DDBJ databases">
        <title>The Triticum urartu genome reveals the dynamic nature of wheat genome evolution.</title>
        <authorList>
            <person name="Ling H."/>
            <person name="Ma B."/>
            <person name="Shi X."/>
            <person name="Liu H."/>
            <person name="Dong L."/>
            <person name="Sun H."/>
            <person name="Cao Y."/>
            <person name="Gao Q."/>
            <person name="Zheng S."/>
            <person name="Li Y."/>
            <person name="Yu Y."/>
            <person name="Du H."/>
            <person name="Qi M."/>
            <person name="Li Y."/>
            <person name="Yu H."/>
            <person name="Cui Y."/>
            <person name="Wang N."/>
            <person name="Chen C."/>
            <person name="Wu H."/>
            <person name="Zhao Y."/>
            <person name="Zhang J."/>
            <person name="Li Y."/>
            <person name="Zhou W."/>
            <person name="Zhang B."/>
            <person name="Hu W."/>
            <person name="Eijk M."/>
            <person name="Tang J."/>
            <person name="Witsenboer H."/>
            <person name="Zhao S."/>
            <person name="Li Z."/>
            <person name="Zhang A."/>
            <person name="Wang D."/>
            <person name="Liang C."/>
        </authorList>
    </citation>
    <scope>NUCLEOTIDE SEQUENCE [LARGE SCALE GENOMIC DNA]</scope>
    <source>
        <strain evidence="2">cv. G1812</strain>
    </source>
</reference>
<sequence>MTTKVCPSLLALHAGFNKAERSSVFYKVNPAFLAINLLATVEINSPLYVFLHGGYTCRTGVHARWQKHQGAPRSTSSQHSCSISSFD</sequence>
<accession>A0A8R7PW87</accession>
<reference evidence="2" key="3">
    <citation type="submission" date="2022-06" db="UniProtKB">
        <authorList>
            <consortium name="EnsemblPlants"/>
        </authorList>
    </citation>
    <scope>IDENTIFICATION</scope>
</reference>
<dbReference type="AlphaFoldDB" id="A0A8R7PW87"/>
<evidence type="ECO:0000256" key="1">
    <source>
        <dbReference type="SAM" id="MobiDB-lite"/>
    </source>
</evidence>
<dbReference type="Gramene" id="TuG1812G0300003821.01.T05">
    <property type="protein sequence ID" value="TuG1812G0300003821.01.T05.cds247891"/>
    <property type="gene ID" value="TuG1812G0300003821.01"/>
</dbReference>
<evidence type="ECO:0000313" key="2">
    <source>
        <dbReference type="EnsemblPlants" id="TuG1812G0300003821.01.T05.cds247891"/>
    </source>
</evidence>
<name>A0A8R7PW87_TRIUA</name>
<feature type="region of interest" description="Disordered" evidence="1">
    <location>
        <begin position="68"/>
        <end position="87"/>
    </location>
</feature>
<dbReference type="Proteomes" id="UP000015106">
    <property type="component" value="Chromosome 3"/>
</dbReference>
<organism evidence="2 3">
    <name type="scientific">Triticum urartu</name>
    <name type="common">Red wild einkorn</name>
    <name type="synonym">Crithodium urartu</name>
    <dbReference type="NCBI Taxonomy" id="4572"/>
    <lineage>
        <taxon>Eukaryota</taxon>
        <taxon>Viridiplantae</taxon>
        <taxon>Streptophyta</taxon>
        <taxon>Embryophyta</taxon>
        <taxon>Tracheophyta</taxon>
        <taxon>Spermatophyta</taxon>
        <taxon>Magnoliopsida</taxon>
        <taxon>Liliopsida</taxon>
        <taxon>Poales</taxon>
        <taxon>Poaceae</taxon>
        <taxon>BOP clade</taxon>
        <taxon>Pooideae</taxon>
        <taxon>Triticodae</taxon>
        <taxon>Triticeae</taxon>
        <taxon>Triticinae</taxon>
        <taxon>Triticum</taxon>
    </lineage>
</organism>